<evidence type="ECO:0000313" key="1">
    <source>
        <dbReference type="EMBL" id="GAA4185822.1"/>
    </source>
</evidence>
<gene>
    <name evidence="1" type="ORF">GCM10022252_16830</name>
</gene>
<dbReference type="PANTHER" id="PTHR31118">
    <property type="entry name" value="CYCLASE-LIKE PROTEIN 2"/>
    <property type="match status" value="1"/>
</dbReference>
<comment type="caution">
    <text evidence="1">The sequence shown here is derived from an EMBL/GenBank/DDBJ whole genome shotgun (WGS) entry which is preliminary data.</text>
</comment>
<organism evidence="1 2">
    <name type="scientific">Streptosporangium oxazolinicum</name>
    <dbReference type="NCBI Taxonomy" id="909287"/>
    <lineage>
        <taxon>Bacteria</taxon>
        <taxon>Bacillati</taxon>
        <taxon>Actinomycetota</taxon>
        <taxon>Actinomycetes</taxon>
        <taxon>Streptosporangiales</taxon>
        <taxon>Streptosporangiaceae</taxon>
        <taxon>Streptosporangium</taxon>
    </lineage>
</organism>
<dbReference type="EMBL" id="BAABAQ010000002">
    <property type="protein sequence ID" value="GAA4185822.1"/>
    <property type="molecule type" value="Genomic_DNA"/>
</dbReference>
<dbReference type="SUPFAM" id="SSF102198">
    <property type="entry name" value="Putative cyclase"/>
    <property type="match status" value="1"/>
</dbReference>
<dbReference type="InterPro" id="IPR037175">
    <property type="entry name" value="KFase_sf"/>
</dbReference>
<accession>A0ABP8AL76</accession>
<dbReference type="Gene3D" id="3.50.30.50">
    <property type="entry name" value="Putative cyclase"/>
    <property type="match status" value="1"/>
</dbReference>
<protein>
    <submittedName>
        <fullName evidence="1">Cyclase family protein</fullName>
    </submittedName>
</protein>
<dbReference type="RefSeq" id="WP_344916675.1">
    <property type="nucleotide sequence ID" value="NZ_BAABAQ010000002.1"/>
</dbReference>
<dbReference type="Proteomes" id="UP001501251">
    <property type="component" value="Unassembled WGS sequence"/>
</dbReference>
<evidence type="ECO:0000313" key="2">
    <source>
        <dbReference type="Proteomes" id="UP001501251"/>
    </source>
</evidence>
<reference evidence="2" key="1">
    <citation type="journal article" date="2019" name="Int. J. Syst. Evol. Microbiol.">
        <title>The Global Catalogue of Microorganisms (GCM) 10K type strain sequencing project: providing services to taxonomists for standard genome sequencing and annotation.</title>
        <authorList>
            <consortium name="The Broad Institute Genomics Platform"/>
            <consortium name="The Broad Institute Genome Sequencing Center for Infectious Disease"/>
            <person name="Wu L."/>
            <person name="Ma J."/>
        </authorList>
    </citation>
    <scope>NUCLEOTIDE SEQUENCE [LARGE SCALE GENOMIC DNA]</scope>
    <source>
        <strain evidence="2">JCM 17388</strain>
    </source>
</reference>
<sequence length="277" mass="29184">MNAPAVPLALALPLPGHRAVDLSLTIAEDLPCYWSTHQPFQHKTWTWFADRPNSSGSVYNRGGPYTTRWMAIDEHTGTHFDAPSHFVPPPGSGLPHAGPAGEISAERVPLEQLMGAAAVIDVSGLPLAAEGGVSTLFGSEVITAWERAHGRLEPAQVVLLRTGWDRRYLRGADGDGYLYDVVVTRKSPGWPAPDVSAIETLLDRGVRCVGIDAPSIGAAHDGAAVHVCGLSSGMVFVESLTGLGDLPARGAWFCFVPLRLEGGTGAPGRAFALVPAG</sequence>
<keyword evidence="2" id="KW-1185">Reference proteome</keyword>
<dbReference type="Pfam" id="PF04199">
    <property type="entry name" value="Cyclase"/>
    <property type="match status" value="1"/>
</dbReference>
<dbReference type="InterPro" id="IPR007325">
    <property type="entry name" value="KFase/CYL"/>
</dbReference>
<dbReference type="PANTHER" id="PTHR31118:SF12">
    <property type="entry name" value="CYCLASE-LIKE PROTEIN 2"/>
    <property type="match status" value="1"/>
</dbReference>
<name>A0ABP8AL76_9ACTN</name>
<proteinExistence type="predicted"/>